<evidence type="ECO:0000313" key="7">
    <source>
        <dbReference type="EMBL" id="POY74299.1"/>
    </source>
</evidence>
<feature type="compositionally biased region" description="Acidic residues" evidence="5">
    <location>
        <begin position="503"/>
        <end position="515"/>
    </location>
</feature>
<dbReference type="GO" id="GO:0000479">
    <property type="term" value="P:endonucleolytic cleavage of tricistronic rRNA transcript (SSU-rRNA, 5.8S rRNA, LSU-rRNA)"/>
    <property type="evidence" value="ECO:0007669"/>
    <property type="project" value="TreeGrafter"/>
</dbReference>
<comment type="caution">
    <text evidence="7">The sequence shown here is derived from an EMBL/GenBank/DDBJ whole genome shotgun (WGS) entry which is preliminary data.</text>
</comment>
<protein>
    <recommendedName>
        <fullName evidence="6">Bms1-type G domain-containing protein</fullName>
    </recommendedName>
</protein>
<dbReference type="EMBL" id="PJQD01000025">
    <property type="protein sequence ID" value="POY74299.1"/>
    <property type="molecule type" value="Genomic_DNA"/>
</dbReference>
<dbReference type="GO" id="GO:0005730">
    <property type="term" value="C:nucleolus"/>
    <property type="evidence" value="ECO:0007669"/>
    <property type="project" value="UniProtKB-SubCell"/>
</dbReference>
<comment type="similarity">
    <text evidence="4">Belongs to the TRAFAC class translation factor GTPase superfamily. Bms1-like GTPase family. TSR1 subfamily.</text>
</comment>
<evidence type="ECO:0000256" key="5">
    <source>
        <dbReference type="SAM" id="MobiDB-lite"/>
    </source>
</evidence>
<name>A0A2S5BBZ7_9BASI</name>
<feature type="compositionally biased region" description="Basic residues" evidence="5">
    <location>
        <begin position="8"/>
        <end position="25"/>
    </location>
</feature>
<dbReference type="Pfam" id="PF22298">
    <property type="entry name" value="Tsr1_G-like"/>
    <property type="match status" value="1"/>
</dbReference>
<dbReference type="SMART" id="SM01362">
    <property type="entry name" value="DUF663"/>
    <property type="match status" value="1"/>
</dbReference>
<dbReference type="GO" id="GO:0000462">
    <property type="term" value="P:maturation of SSU-rRNA from tricistronic rRNA transcript (SSU-rRNA, 5.8S rRNA, LSU-rRNA)"/>
    <property type="evidence" value="ECO:0007669"/>
    <property type="project" value="TreeGrafter"/>
</dbReference>
<feature type="compositionally biased region" description="Basic and acidic residues" evidence="5">
    <location>
        <begin position="41"/>
        <end position="53"/>
    </location>
</feature>
<keyword evidence="3" id="KW-0539">Nucleus</keyword>
<dbReference type="STRING" id="741276.A0A2S5BBZ7"/>
<evidence type="ECO:0000256" key="2">
    <source>
        <dbReference type="ARBA" id="ARBA00022517"/>
    </source>
</evidence>
<dbReference type="InterPro" id="IPR039761">
    <property type="entry name" value="Bms1/Tsr1"/>
</dbReference>
<dbReference type="Pfam" id="PF04950">
    <property type="entry name" value="RIBIOP_C"/>
    <property type="match status" value="1"/>
</dbReference>
<accession>A0A2S5BBZ7</accession>
<keyword evidence="2" id="KW-0690">Ribosome biogenesis</keyword>
<keyword evidence="8" id="KW-1185">Reference proteome</keyword>
<proteinExistence type="inferred from homology"/>
<dbReference type="InterPro" id="IPR030387">
    <property type="entry name" value="G_Bms1/Tsr1_dom"/>
</dbReference>
<evidence type="ECO:0000256" key="4">
    <source>
        <dbReference type="ARBA" id="ARBA00038288"/>
    </source>
</evidence>
<dbReference type="OrthoDB" id="119302at2759"/>
<feature type="region of interest" description="Disordered" evidence="5">
    <location>
        <begin position="312"/>
        <end position="333"/>
    </location>
</feature>
<feature type="region of interest" description="Disordered" evidence="5">
    <location>
        <begin position="379"/>
        <end position="426"/>
    </location>
</feature>
<dbReference type="Proteomes" id="UP000237144">
    <property type="component" value="Unassembled WGS sequence"/>
</dbReference>
<reference evidence="7 8" key="1">
    <citation type="journal article" date="2018" name="Front. Microbiol.">
        <title>Prospects for Fungal Bioremediation of Acidic Radioactive Waste Sites: Characterization and Genome Sequence of Rhodotorula taiwanensis MD1149.</title>
        <authorList>
            <person name="Tkavc R."/>
            <person name="Matrosova V.Y."/>
            <person name="Grichenko O.E."/>
            <person name="Gostincar C."/>
            <person name="Volpe R.P."/>
            <person name="Klimenkova P."/>
            <person name="Gaidamakova E.K."/>
            <person name="Zhou C.E."/>
            <person name="Stewart B.J."/>
            <person name="Lyman M.G."/>
            <person name="Malfatti S.A."/>
            <person name="Rubinfeld B."/>
            <person name="Courtot M."/>
            <person name="Singh J."/>
            <person name="Dalgard C.L."/>
            <person name="Hamilton T."/>
            <person name="Frey K.G."/>
            <person name="Gunde-Cimerman N."/>
            <person name="Dugan L."/>
            <person name="Daly M.J."/>
        </authorList>
    </citation>
    <scope>NUCLEOTIDE SEQUENCE [LARGE SCALE GENOMIC DNA]</scope>
    <source>
        <strain evidence="7 8">MD1149</strain>
    </source>
</reference>
<feature type="domain" description="Bms1-type G" evidence="6">
    <location>
        <begin position="98"/>
        <end position="287"/>
    </location>
</feature>
<dbReference type="PANTHER" id="PTHR12858">
    <property type="entry name" value="RIBOSOME BIOGENESIS PROTEIN"/>
    <property type="match status" value="1"/>
</dbReference>
<dbReference type="PANTHER" id="PTHR12858:SF1">
    <property type="entry name" value="PRE-RRNA-PROCESSING PROTEIN TSR1 HOMOLOG"/>
    <property type="match status" value="1"/>
</dbReference>
<dbReference type="GO" id="GO:0030688">
    <property type="term" value="C:preribosome, small subunit precursor"/>
    <property type="evidence" value="ECO:0007669"/>
    <property type="project" value="TreeGrafter"/>
</dbReference>
<dbReference type="InterPro" id="IPR012948">
    <property type="entry name" value="AARP2CN"/>
</dbReference>
<feature type="region of interest" description="Disordered" evidence="5">
    <location>
        <begin position="441"/>
        <end position="465"/>
    </location>
</feature>
<feature type="region of interest" description="Disordered" evidence="5">
    <location>
        <begin position="481"/>
        <end position="515"/>
    </location>
</feature>
<gene>
    <name evidence="7" type="ORF">BMF94_2492</name>
</gene>
<dbReference type="InterPro" id="IPR007034">
    <property type="entry name" value="BMS1_TSR1_C"/>
</dbReference>
<comment type="subcellular location">
    <subcellularLocation>
        <location evidence="1">Nucleus</location>
        <location evidence="1">Nucleolus</location>
    </subcellularLocation>
</comment>
<dbReference type="GO" id="GO:0005525">
    <property type="term" value="F:GTP binding"/>
    <property type="evidence" value="ECO:0007669"/>
    <property type="project" value="TreeGrafter"/>
</dbReference>
<dbReference type="GO" id="GO:0034511">
    <property type="term" value="F:U3 snoRNA binding"/>
    <property type="evidence" value="ECO:0007669"/>
    <property type="project" value="TreeGrafter"/>
</dbReference>
<feature type="region of interest" description="Disordered" evidence="5">
    <location>
        <begin position="1"/>
        <end position="72"/>
    </location>
</feature>
<sequence>MANEGHSHRAHQKQSNKPFKSKHASKSQLKDQAKGRTHRPAVKDAASKSERQQSQKVQAKNLKVNRRNHAKQVLDKKRQIVEDQKGIFTGKNRNGDRVQRIVAIVPMTDDVDALETAQLLAQAVGGQLTGEGAQRSLEVPKFHNQSLRFLLLPSASQAPSLFPIIDTVSAADFTIIALSSESEVDEQGETVLRCLTGLGVGGANGGVLGVVKDLPGGNASLASTTRASLHSFLTHFFPSIERIHCVSATPSASSASTSAMATDSSAEPQPSSEATLIIRALCEKTPKGMRWREKRPRVLAERVGWEKNAAAAAAAVEGGQENGGEDRPSGFEGEDLGTFVVEGVVRGNRLSANRLMHVQGWGDFKVSKILLAPSVRQQKRSHAESMTLDGGDSATTAPFEPISVPDDDADSLASTNVPDEDDFGMDEQTWPTEEELASAPAALRERGEMPPPARPGTTPKLKKVAKGTSAYQAAWIIDEEVGELSADEAGDDSDEEAMKDGEHDEAEGDDDEEETEFIDTLADETASVSARPFADLSPEQEQAQLQEYLSQRAARRNVENQDDLDFPDEVDTPLHIPARERFARYRGLKSFRTSKWDPYEELPRDYGRCFMLEDWKGMGRRMEKRVAEEGVEPGTRVIIHLENVPRRLAEERNPLYALTLFGLFKHEHKYSIMHFTVQRNTENSDAVRSKDPLVLQQGFRRFAINPIFSQHTMRNGGKGANNVHKFERYLRHGINASVATAYLPITFGNSPSLLLRVPTTSPDAEDASPDQHIHLIGTGALLSSDPTRITAKRIILTGHPFKVHKKTATIRYLFFNRADVEYFKPVQLRTKGGRIGHIREPLGTHGYFKAGFDGPISQLDTVCLTLYKRCYPPNFGKVWDGQPLPVVSKERVQAAAAAAATAQADEVEMH</sequence>
<dbReference type="Pfam" id="PF08142">
    <property type="entry name" value="AARP2CN"/>
    <property type="match status" value="1"/>
</dbReference>
<evidence type="ECO:0000313" key="8">
    <source>
        <dbReference type="Proteomes" id="UP000237144"/>
    </source>
</evidence>
<dbReference type="AlphaFoldDB" id="A0A2S5BBZ7"/>
<dbReference type="GO" id="GO:0003924">
    <property type="term" value="F:GTPase activity"/>
    <property type="evidence" value="ECO:0007669"/>
    <property type="project" value="TreeGrafter"/>
</dbReference>
<dbReference type="SMART" id="SM00785">
    <property type="entry name" value="AARP2CN"/>
    <property type="match status" value="1"/>
</dbReference>
<evidence type="ECO:0000256" key="3">
    <source>
        <dbReference type="ARBA" id="ARBA00023242"/>
    </source>
</evidence>
<dbReference type="PROSITE" id="PS51714">
    <property type="entry name" value="G_BMS1"/>
    <property type="match status" value="1"/>
</dbReference>
<evidence type="ECO:0000259" key="6">
    <source>
        <dbReference type="PROSITE" id="PS51714"/>
    </source>
</evidence>
<organism evidence="7 8">
    <name type="scientific">Rhodotorula taiwanensis</name>
    <dbReference type="NCBI Taxonomy" id="741276"/>
    <lineage>
        <taxon>Eukaryota</taxon>
        <taxon>Fungi</taxon>
        <taxon>Dikarya</taxon>
        <taxon>Basidiomycota</taxon>
        <taxon>Pucciniomycotina</taxon>
        <taxon>Microbotryomycetes</taxon>
        <taxon>Sporidiobolales</taxon>
        <taxon>Sporidiobolaceae</taxon>
        <taxon>Rhodotorula</taxon>
    </lineage>
</organism>
<feature type="compositionally biased region" description="Acidic residues" evidence="5">
    <location>
        <begin position="481"/>
        <end position="495"/>
    </location>
</feature>
<evidence type="ECO:0000256" key="1">
    <source>
        <dbReference type="ARBA" id="ARBA00004604"/>
    </source>
</evidence>